<name>A0A0F9DXB7_9ZZZZ</name>
<evidence type="ECO:0008006" key="2">
    <source>
        <dbReference type="Google" id="ProtNLM"/>
    </source>
</evidence>
<sequence length="201" mass="22886">MKFVLHHIPKTGGHSIVQSFRAIFGPDAVDVDEGDAPLITTHGPSWRMFEDYPDRLHITILRDPVERVKSYIRYMRGVVSNTSGEDIAKLARDLPPEMFLTRGQQAIRHMTCDRQVRQLGAGHFDEQVTTRTLDRALESLKRMAWVGHTETLTEDLDALFGKLNPRLEPQNTSSRPAVGDVKGIDGITFWDERLLLAWARR</sequence>
<organism evidence="1">
    <name type="scientific">marine sediment metagenome</name>
    <dbReference type="NCBI Taxonomy" id="412755"/>
    <lineage>
        <taxon>unclassified sequences</taxon>
        <taxon>metagenomes</taxon>
        <taxon>ecological metagenomes</taxon>
    </lineage>
</organism>
<dbReference type="InterPro" id="IPR027417">
    <property type="entry name" value="P-loop_NTPase"/>
</dbReference>
<proteinExistence type="predicted"/>
<dbReference type="AlphaFoldDB" id="A0A0F9DXB7"/>
<dbReference type="EMBL" id="LAZR01029817">
    <property type="protein sequence ID" value="KKL58461.1"/>
    <property type="molecule type" value="Genomic_DNA"/>
</dbReference>
<comment type="caution">
    <text evidence="1">The sequence shown here is derived from an EMBL/GenBank/DDBJ whole genome shotgun (WGS) entry which is preliminary data.</text>
</comment>
<accession>A0A0F9DXB7</accession>
<protein>
    <recommendedName>
        <fullName evidence="2">Sulfotransferase domain-containing protein</fullName>
    </recommendedName>
</protein>
<dbReference type="Gene3D" id="3.40.50.300">
    <property type="entry name" value="P-loop containing nucleotide triphosphate hydrolases"/>
    <property type="match status" value="1"/>
</dbReference>
<reference evidence="1" key="1">
    <citation type="journal article" date="2015" name="Nature">
        <title>Complex archaea that bridge the gap between prokaryotes and eukaryotes.</title>
        <authorList>
            <person name="Spang A."/>
            <person name="Saw J.H."/>
            <person name="Jorgensen S.L."/>
            <person name="Zaremba-Niedzwiedzka K."/>
            <person name="Martijn J."/>
            <person name="Lind A.E."/>
            <person name="van Eijk R."/>
            <person name="Schleper C."/>
            <person name="Guy L."/>
            <person name="Ettema T.J."/>
        </authorList>
    </citation>
    <scope>NUCLEOTIDE SEQUENCE</scope>
</reference>
<dbReference type="SUPFAM" id="SSF52540">
    <property type="entry name" value="P-loop containing nucleoside triphosphate hydrolases"/>
    <property type="match status" value="1"/>
</dbReference>
<gene>
    <name evidence="1" type="ORF">LCGC14_2225140</name>
</gene>
<evidence type="ECO:0000313" key="1">
    <source>
        <dbReference type="EMBL" id="KKL58461.1"/>
    </source>
</evidence>